<evidence type="ECO:0000313" key="2">
    <source>
        <dbReference type="Proteomes" id="UP001305779"/>
    </source>
</evidence>
<protein>
    <recommendedName>
        <fullName evidence="3">ADP-ribosylglycohydrolase</fullName>
    </recommendedName>
</protein>
<dbReference type="Pfam" id="PF03747">
    <property type="entry name" value="ADP_ribosyl_GH"/>
    <property type="match status" value="1"/>
</dbReference>
<organism evidence="1 2">
    <name type="scientific">Zasmidium cellare</name>
    <name type="common">Wine cellar mold</name>
    <name type="synonym">Racodium cellare</name>
    <dbReference type="NCBI Taxonomy" id="395010"/>
    <lineage>
        <taxon>Eukaryota</taxon>
        <taxon>Fungi</taxon>
        <taxon>Dikarya</taxon>
        <taxon>Ascomycota</taxon>
        <taxon>Pezizomycotina</taxon>
        <taxon>Dothideomycetes</taxon>
        <taxon>Dothideomycetidae</taxon>
        <taxon>Mycosphaerellales</taxon>
        <taxon>Mycosphaerellaceae</taxon>
        <taxon>Zasmidium</taxon>
    </lineage>
</organism>
<gene>
    <name evidence="1" type="ORF">PRZ48_007433</name>
</gene>
<dbReference type="Gene3D" id="2.60.120.560">
    <property type="entry name" value="Exo-inulinase, domain 1"/>
    <property type="match status" value="1"/>
</dbReference>
<dbReference type="SUPFAM" id="SSF101478">
    <property type="entry name" value="ADP-ribosylglycohydrolase"/>
    <property type="match status" value="1"/>
</dbReference>
<dbReference type="Gene3D" id="1.10.4080.10">
    <property type="entry name" value="ADP-ribosylation/Crystallin J1"/>
    <property type="match status" value="1"/>
</dbReference>
<evidence type="ECO:0008006" key="3">
    <source>
        <dbReference type="Google" id="ProtNLM"/>
    </source>
</evidence>
<reference evidence="1 2" key="1">
    <citation type="journal article" date="2023" name="G3 (Bethesda)">
        <title>A chromosome-level genome assembly of Zasmidium syzygii isolated from banana leaves.</title>
        <authorList>
            <person name="van Westerhoven A.C."/>
            <person name="Mehrabi R."/>
            <person name="Talebi R."/>
            <person name="Steentjes M.B.F."/>
            <person name="Corcolon B."/>
            <person name="Chong P.A."/>
            <person name="Kema G.H.J."/>
            <person name="Seidl M.F."/>
        </authorList>
    </citation>
    <scope>NUCLEOTIDE SEQUENCE [LARGE SCALE GENOMIC DNA]</scope>
    <source>
        <strain evidence="1 2">P124</strain>
    </source>
</reference>
<dbReference type="Proteomes" id="UP001305779">
    <property type="component" value="Unassembled WGS sequence"/>
</dbReference>
<accession>A0ABR0EJB7</accession>
<evidence type="ECO:0000313" key="1">
    <source>
        <dbReference type="EMBL" id="KAK4501624.1"/>
    </source>
</evidence>
<dbReference type="InterPro" id="IPR036705">
    <property type="entry name" value="Ribosyl_crysJ1_sf"/>
</dbReference>
<dbReference type="EMBL" id="JAXOVC010000005">
    <property type="protein sequence ID" value="KAK4501624.1"/>
    <property type="molecule type" value="Genomic_DNA"/>
</dbReference>
<keyword evidence="2" id="KW-1185">Reference proteome</keyword>
<name>A0ABR0EJB7_ZASCE</name>
<proteinExistence type="predicted"/>
<comment type="caution">
    <text evidence="1">The sequence shown here is derived from an EMBL/GenBank/DDBJ whole genome shotgun (WGS) entry which is preliminary data.</text>
</comment>
<sequence>MTGSIIPEDYLERAYAGVLGKLIGVYVGRPFEGWTHQRILKELGPIRFYVHEKVNSPLVVVDDDVSGTFVFVRALEEHGATADLSAENIGRTWLNNTVEKKSIFWWGGRGVSTEHTAYLNLKHGIKAPASGAIDTNGKTIAEQIGSQIFIDGWAMVAPGNPELAARLAHSAASVSHDGVAVDAAKLWAAMEAEAFVSANVDHLLETGLRFVQPESPLRKLVEDIRSWAKIDQDWLKTRQRIEDVYGYDKFPGHCHMMPNHGLMLMALVYGRDFHEAIHIINTAGWDTDCNSGNIGCLFAIMNGLSAFESGPDWRGPLADRALISSSDGGYSINNAARIAYDLVNTGRKLGGRKALPAPKDGSQFHFTLPGSVQGFVTSPNSLLPRLVHIQQAIDAHGRAGLAIDLDGLTNATEPVEVMTDTFSPPDVRQMKKTYDLMAAPLIYPGQVLKAVVRSDTSTNVSVSVQLRLKHYSVQDVLATLDGPSAVLAPGQEQTISWKIPDVLDSQPIQNIGVALSCVAGCFKGRIWLDSVSYSGTPEMTLKRPAALAQLSKEATRNLFGFWHRAWIHNLHNLTVRFPSMSFSLAQDEGEGIMTTGTRDWADYRLSAPRFQVTLGSAGLAVRVQGLNRYYALILQSGGQRVALLKARDEVRTVLSSVEYAWKLDEIYSVSLVANADTLTGYIAGQKIVEVHDAEYVNGGIGAVVADGSLSIDQFDVAPL</sequence>
<dbReference type="InterPro" id="IPR005502">
    <property type="entry name" value="Ribosyl_crysJ1"/>
</dbReference>